<dbReference type="PROSITE" id="PS51257">
    <property type="entry name" value="PROKAR_LIPOPROTEIN"/>
    <property type="match status" value="1"/>
</dbReference>
<protein>
    <submittedName>
        <fullName evidence="1">Uncharacterized protein</fullName>
    </submittedName>
</protein>
<name>A0A8J8JV16_9BACT</name>
<gene>
    <name evidence="1" type="ORF">GD597_15615</name>
</gene>
<organism evidence="1 2">
    <name type="scientific">Limnovirga soli</name>
    <dbReference type="NCBI Taxonomy" id="2656915"/>
    <lineage>
        <taxon>Bacteria</taxon>
        <taxon>Pseudomonadati</taxon>
        <taxon>Bacteroidota</taxon>
        <taxon>Chitinophagia</taxon>
        <taxon>Chitinophagales</taxon>
        <taxon>Chitinophagaceae</taxon>
        <taxon>Limnovirga</taxon>
    </lineage>
</organism>
<keyword evidence="2" id="KW-1185">Reference proteome</keyword>
<dbReference type="EMBL" id="WHPF01000011">
    <property type="protein sequence ID" value="NNV56900.1"/>
    <property type="molecule type" value="Genomic_DNA"/>
</dbReference>
<dbReference type="RefSeq" id="WP_171608842.1">
    <property type="nucleotide sequence ID" value="NZ_WHPF01000011.1"/>
</dbReference>
<sequence>MKTLNLAKFICYACTAGILTTVISCKKTNVTQSLNAANASQIDDLLAGREKNGLYASAADTAAAVNNLYLYKISATEIQEKMQYATNAKDGNGVFYNKLTDELYQLSRKNKTLYVFANASSMSGAPSPSRSFTDNSLSSGREIAYDGKRDILYVSNNTDSSIRVYRNFTSLSGLVTGDVLKIAGQPWGITFDRKGNRLVVVMDQAAMRLDIFDAPDILAAGTVTSSRSINITNRPNGTYSRLHGIDYNYDIDALVVTEIGEATAPLVATEGKPAFNADGGIYVIKNAASKLASGGTIAADTQIYGENTGLGNPVDVSARWANGKPYIFVAEKANKKLMIFDLTSGGDVAPARFITTAYSPEAITLTE</sequence>
<evidence type="ECO:0000313" key="1">
    <source>
        <dbReference type="EMBL" id="NNV56900.1"/>
    </source>
</evidence>
<accession>A0A8J8JV16</accession>
<reference evidence="1" key="1">
    <citation type="submission" date="2019-10" db="EMBL/GenBank/DDBJ databases">
        <title>Draft genome sequence of Panacibacter sp. KCS-6.</title>
        <authorList>
            <person name="Yim K.J."/>
        </authorList>
    </citation>
    <scope>NUCLEOTIDE SEQUENCE</scope>
    <source>
        <strain evidence="1">KCS-6</strain>
    </source>
</reference>
<evidence type="ECO:0000313" key="2">
    <source>
        <dbReference type="Proteomes" id="UP000598971"/>
    </source>
</evidence>
<dbReference type="AlphaFoldDB" id="A0A8J8JV16"/>
<dbReference type="Gene3D" id="2.130.10.10">
    <property type="entry name" value="YVTN repeat-like/Quinoprotein amine dehydrogenase"/>
    <property type="match status" value="1"/>
</dbReference>
<dbReference type="SUPFAM" id="SSF63825">
    <property type="entry name" value="YWTD domain"/>
    <property type="match status" value="1"/>
</dbReference>
<dbReference type="InterPro" id="IPR015943">
    <property type="entry name" value="WD40/YVTN_repeat-like_dom_sf"/>
</dbReference>
<dbReference type="Proteomes" id="UP000598971">
    <property type="component" value="Unassembled WGS sequence"/>
</dbReference>
<proteinExistence type="predicted"/>
<comment type="caution">
    <text evidence="1">The sequence shown here is derived from an EMBL/GenBank/DDBJ whole genome shotgun (WGS) entry which is preliminary data.</text>
</comment>